<evidence type="ECO:0000313" key="4">
    <source>
        <dbReference type="EMBL" id="QHC51464.1"/>
    </source>
</evidence>
<dbReference type="Pfam" id="PF00293">
    <property type="entry name" value="NUDIX"/>
    <property type="match status" value="1"/>
</dbReference>
<proteinExistence type="predicted"/>
<organism evidence="4 5">
    <name type="scientific">Billgrantia tianxiuensis</name>
    <dbReference type="NCBI Taxonomy" id="2497861"/>
    <lineage>
        <taxon>Bacteria</taxon>
        <taxon>Pseudomonadati</taxon>
        <taxon>Pseudomonadota</taxon>
        <taxon>Gammaproteobacteria</taxon>
        <taxon>Oceanospirillales</taxon>
        <taxon>Halomonadaceae</taxon>
        <taxon>Billgrantia</taxon>
    </lineage>
</organism>
<dbReference type="SUPFAM" id="SSF55811">
    <property type="entry name" value="Nudix"/>
    <property type="match status" value="1"/>
</dbReference>
<keyword evidence="2" id="KW-0378">Hydrolase</keyword>
<dbReference type="PANTHER" id="PTHR43046:SF2">
    <property type="entry name" value="8-OXO-DGTP DIPHOSPHATASE-RELATED"/>
    <property type="match status" value="1"/>
</dbReference>
<dbReference type="InterPro" id="IPR000086">
    <property type="entry name" value="NUDIX_hydrolase_dom"/>
</dbReference>
<gene>
    <name evidence="4" type="ORF">EKK97_20250</name>
</gene>
<dbReference type="CDD" id="cd04690">
    <property type="entry name" value="NUDIX_Hydrolase"/>
    <property type="match status" value="1"/>
</dbReference>
<sequence>MSQAHQSILRIAAALILDAKGRLLLVRKRGTERFMQAGGKLESGEPAEAALRREVHEELGQTPTALRYLGEFTAPAANEPESLVHAHLFLTELPSPVAAAAEIAELRWVTPEEADHLPLAALTRDQVLPLAMRLLHNEVPMSLS</sequence>
<dbReference type="Gene3D" id="3.90.79.10">
    <property type="entry name" value="Nucleoside Triphosphate Pyrophosphohydrolase"/>
    <property type="match status" value="1"/>
</dbReference>
<evidence type="ECO:0000259" key="3">
    <source>
        <dbReference type="PROSITE" id="PS51462"/>
    </source>
</evidence>
<dbReference type="PROSITE" id="PS00893">
    <property type="entry name" value="NUDIX_BOX"/>
    <property type="match status" value="1"/>
</dbReference>
<evidence type="ECO:0000256" key="2">
    <source>
        <dbReference type="ARBA" id="ARBA00022801"/>
    </source>
</evidence>
<dbReference type="InterPro" id="IPR015797">
    <property type="entry name" value="NUDIX_hydrolase-like_dom_sf"/>
</dbReference>
<dbReference type="OrthoDB" id="9801098at2"/>
<dbReference type="InterPro" id="IPR020084">
    <property type="entry name" value="NUDIX_hydrolase_CS"/>
</dbReference>
<evidence type="ECO:0000313" key="5">
    <source>
        <dbReference type="Proteomes" id="UP000464013"/>
    </source>
</evidence>
<feature type="domain" description="Nudix hydrolase" evidence="3">
    <location>
        <begin position="8"/>
        <end position="133"/>
    </location>
</feature>
<dbReference type="EMBL" id="CP035042">
    <property type="protein sequence ID" value="QHC51464.1"/>
    <property type="molecule type" value="Genomic_DNA"/>
</dbReference>
<protein>
    <submittedName>
        <fullName evidence="4">NUDIX domain-containing protein</fullName>
    </submittedName>
</protein>
<keyword evidence="5" id="KW-1185">Reference proteome</keyword>
<name>A0A6I6SS07_9GAMM</name>
<comment type="cofactor">
    <cofactor evidence="1">
        <name>Mg(2+)</name>
        <dbReference type="ChEBI" id="CHEBI:18420"/>
    </cofactor>
</comment>
<reference evidence="4 5" key="1">
    <citation type="submission" date="2019-01" db="EMBL/GenBank/DDBJ databases">
        <title>Complete genome of a denitifying bacterium Halomons sp. BC-M4-5.</title>
        <authorList>
            <person name="Wang L."/>
            <person name="Shao Z."/>
        </authorList>
    </citation>
    <scope>NUCLEOTIDE SEQUENCE [LARGE SCALE GENOMIC DNA]</scope>
    <source>
        <strain evidence="4 5">BC-M4-5</strain>
    </source>
</reference>
<evidence type="ECO:0000256" key="1">
    <source>
        <dbReference type="ARBA" id="ARBA00001946"/>
    </source>
</evidence>
<dbReference type="PANTHER" id="PTHR43046">
    <property type="entry name" value="GDP-MANNOSE MANNOSYL HYDROLASE"/>
    <property type="match status" value="1"/>
</dbReference>
<dbReference type="RefSeq" id="WP_159554729.1">
    <property type="nucleotide sequence ID" value="NZ_CP035042.1"/>
</dbReference>
<accession>A0A6I6SS07</accession>
<dbReference type="Proteomes" id="UP000464013">
    <property type="component" value="Chromosome"/>
</dbReference>
<dbReference type="KEGG" id="htx:EKK97_20250"/>
<dbReference type="AlphaFoldDB" id="A0A6I6SS07"/>
<dbReference type="GO" id="GO:0016787">
    <property type="term" value="F:hydrolase activity"/>
    <property type="evidence" value="ECO:0007669"/>
    <property type="project" value="UniProtKB-KW"/>
</dbReference>
<dbReference type="PROSITE" id="PS51462">
    <property type="entry name" value="NUDIX"/>
    <property type="match status" value="1"/>
</dbReference>